<dbReference type="Pfam" id="PF04352">
    <property type="entry name" value="ProQ"/>
    <property type="match status" value="1"/>
</dbReference>
<organism evidence="6 7">
    <name type="scientific">Acidovorax delafieldii</name>
    <name type="common">Pseudomonas delafieldii</name>
    <dbReference type="NCBI Taxonomy" id="47920"/>
    <lineage>
        <taxon>Bacteria</taxon>
        <taxon>Pseudomonadati</taxon>
        <taxon>Pseudomonadota</taxon>
        <taxon>Betaproteobacteria</taxon>
        <taxon>Burkholderiales</taxon>
        <taxon>Comamonadaceae</taxon>
        <taxon>Acidovorax</taxon>
    </lineage>
</organism>
<dbReference type="GO" id="GO:0033592">
    <property type="term" value="F:RNA strand annealing activity"/>
    <property type="evidence" value="ECO:0007669"/>
    <property type="project" value="InterPro"/>
</dbReference>
<name>A0A561XTJ0_ACIDE</name>
<evidence type="ECO:0000256" key="1">
    <source>
        <dbReference type="ARBA" id="ARBA00022490"/>
    </source>
</evidence>
<dbReference type="PANTHER" id="PTHR38106">
    <property type="entry name" value="RNA CHAPERONE PROQ"/>
    <property type="match status" value="1"/>
</dbReference>
<reference evidence="6 7" key="1">
    <citation type="journal article" date="2015" name="Stand. Genomic Sci.">
        <title>Genomic Encyclopedia of Bacterial and Archaeal Type Strains, Phase III: the genomes of soil and plant-associated and newly described type strains.</title>
        <authorList>
            <person name="Whitman W.B."/>
            <person name="Woyke T."/>
            <person name="Klenk H.P."/>
            <person name="Zhou Y."/>
            <person name="Lilburn T.G."/>
            <person name="Beck B.J."/>
            <person name="De Vos P."/>
            <person name="Vandamme P."/>
            <person name="Eisen J.A."/>
            <person name="Garrity G."/>
            <person name="Hugenholtz P."/>
            <person name="Kyrpides N.C."/>
        </authorList>
    </citation>
    <scope>NUCLEOTIDE SEQUENCE [LARGE SCALE GENOMIC DNA]</scope>
    <source>
        <strain evidence="6 7">DSM 64</strain>
    </source>
</reference>
<dbReference type="Proteomes" id="UP000321485">
    <property type="component" value="Unassembled WGS sequence"/>
</dbReference>
<dbReference type="GO" id="GO:0010608">
    <property type="term" value="P:post-transcriptional regulation of gene expression"/>
    <property type="evidence" value="ECO:0007669"/>
    <property type="project" value="InterPro"/>
</dbReference>
<evidence type="ECO:0000256" key="3">
    <source>
        <dbReference type="ARBA" id="ARBA00023186"/>
    </source>
</evidence>
<dbReference type="InterPro" id="IPR016103">
    <property type="entry name" value="ProQ/FinO"/>
</dbReference>
<dbReference type="SUPFAM" id="SSF48657">
    <property type="entry name" value="FinO-like"/>
    <property type="match status" value="1"/>
</dbReference>
<dbReference type="AlphaFoldDB" id="A0A561XTJ0"/>
<dbReference type="SMART" id="SM00945">
    <property type="entry name" value="ProQ"/>
    <property type="match status" value="1"/>
</dbReference>
<dbReference type="Gene3D" id="1.10.1710.10">
    <property type="entry name" value="ProQ/FinO domain"/>
    <property type="match status" value="1"/>
</dbReference>
<comment type="caution">
    <text evidence="6">The sequence shown here is derived from an EMBL/GenBank/DDBJ whole genome shotgun (WGS) entry which is preliminary data.</text>
</comment>
<evidence type="ECO:0000313" key="6">
    <source>
        <dbReference type="EMBL" id="TWG39433.1"/>
    </source>
</evidence>
<evidence type="ECO:0000256" key="4">
    <source>
        <dbReference type="SAM" id="MobiDB-lite"/>
    </source>
</evidence>
<feature type="compositionally biased region" description="Low complexity" evidence="4">
    <location>
        <begin position="90"/>
        <end position="104"/>
    </location>
</feature>
<dbReference type="InterPro" id="IPR023529">
    <property type="entry name" value="ProQ"/>
</dbReference>
<keyword evidence="1" id="KW-0963">Cytoplasm</keyword>
<protein>
    <submittedName>
        <fullName evidence="6">ProQ/FINO family protein</fullName>
    </submittedName>
</protein>
<proteinExistence type="predicted"/>
<sequence>MIEGFVASHLPPNCTAMTDSVSAQEQPQTAPVAPAAPQAAPVPTEAAAVAVAASEPAALAEAGAPQRRQDGSRRSGRNRRKPEGRQAPQGRASADGAADAAAPAGGPGAGTRAPQRVHPALEQLAGLYPHLFGAVFRPLKRGIFQDILAAHPELFEREALKVALGLHTRSTRYLQSVAAGDKRHDLQGQPVEDMAPEHVHHALLEVYRRKKARATEDLLPKLRNRMMAAFEASGLTREAYTQLVLSRDEAANAILEEAFAEWSARNAKDEALLRAFEASGQTLDAFADMYGMVPRTVGQQLERARRRAAAAAAAVSAAPAVEPGESAAAA</sequence>
<feature type="domain" description="ProQ/FinO" evidence="5">
    <location>
        <begin position="112"/>
        <end position="222"/>
    </location>
</feature>
<dbReference type="GO" id="GO:0034057">
    <property type="term" value="F:RNA strand-exchange activity"/>
    <property type="evidence" value="ECO:0007669"/>
    <property type="project" value="InterPro"/>
</dbReference>
<keyword evidence="2" id="KW-0694">RNA-binding</keyword>
<evidence type="ECO:0000256" key="2">
    <source>
        <dbReference type="ARBA" id="ARBA00022884"/>
    </source>
</evidence>
<accession>A0A561XTJ0</accession>
<gene>
    <name evidence="6" type="ORF">ATF69_1304</name>
</gene>
<keyword evidence="3" id="KW-0143">Chaperone</keyword>
<dbReference type="InterPro" id="IPR036442">
    <property type="entry name" value="ProQ/FinO_sf"/>
</dbReference>
<feature type="region of interest" description="Disordered" evidence="4">
    <location>
        <begin position="1"/>
        <end position="114"/>
    </location>
</feature>
<feature type="compositionally biased region" description="Low complexity" evidence="4">
    <location>
        <begin position="23"/>
        <end position="66"/>
    </location>
</feature>
<dbReference type="GO" id="GO:0005829">
    <property type="term" value="C:cytosol"/>
    <property type="evidence" value="ECO:0007669"/>
    <property type="project" value="TreeGrafter"/>
</dbReference>
<evidence type="ECO:0000313" key="7">
    <source>
        <dbReference type="Proteomes" id="UP000321485"/>
    </source>
</evidence>
<dbReference type="PANTHER" id="PTHR38106:SF1">
    <property type="entry name" value="RNA CHAPERONE PROQ"/>
    <property type="match status" value="1"/>
</dbReference>
<evidence type="ECO:0000259" key="5">
    <source>
        <dbReference type="SMART" id="SM00945"/>
    </source>
</evidence>
<dbReference type="EMBL" id="VJWE01000011">
    <property type="protein sequence ID" value="TWG39433.1"/>
    <property type="molecule type" value="Genomic_DNA"/>
</dbReference>